<dbReference type="PANTHER" id="PTHR30302:SF5">
    <property type="entry name" value="SLR1876 PROTEIN"/>
    <property type="match status" value="1"/>
</dbReference>
<dbReference type="EMBL" id="AP018248">
    <property type="protein sequence ID" value="BAY98459.1"/>
    <property type="molecule type" value="Genomic_DNA"/>
</dbReference>
<dbReference type="RefSeq" id="WP_045870643.1">
    <property type="nucleotide sequence ID" value="NZ_CAWNJS010000001.1"/>
</dbReference>
<dbReference type="GO" id="GO:0004175">
    <property type="term" value="F:endopeptidase activity"/>
    <property type="evidence" value="ECO:0007669"/>
    <property type="project" value="TreeGrafter"/>
</dbReference>
<dbReference type="InterPro" id="IPR023430">
    <property type="entry name" value="Pept_HybD-like_dom_sf"/>
</dbReference>
<proteinExistence type="predicted"/>
<dbReference type="Proteomes" id="UP000218785">
    <property type="component" value="Chromosome"/>
</dbReference>
<name>A0A1Z4MYC6_9CYAN</name>
<dbReference type="KEGG" id="ttq:NIES37_24090"/>
<protein>
    <recommendedName>
        <fullName evidence="3">Hydrogenase maturation protease</fullName>
    </recommendedName>
</protein>
<dbReference type="CDD" id="cd06066">
    <property type="entry name" value="H2MP_NAD-link-bidir"/>
    <property type="match status" value="1"/>
</dbReference>
<accession>A0A1Z4MYC6</accession>
<gene>
    <name evidence="1" type="ORF">NIES37_24090</name>
</gene>
<dbReference type="AlphaFoldDB" id="A0A1Z4MYC6"/>
<evidence type="ECO:0008006" key="3">
    <source>
        <dbReference type="Google" id="ProtNLM"/>
    </source>
</evidence>
<dbReference type="SUPFAM" id="SSF53163">
    <property type="entry name" value="HybD-like"/>
    <property type="match status" value="1"/>
</dbReference>
<dbReference type="GO" id="GO:0016485">
    <property type="term" value="P:protein processing"/>
    <property type="evidence" value="ECO:0007669"/>
    <property type="project" value="TreeGrafter"/>
</dbReference>
<dbReference type="GO" id="GO:0008047">
    <property type="term" value="F:enzyme activator activity"/>
    <property type="evidence" value="ECO:0007669"/>
    <property type="project" value="InterPro"/>
</dbReference>
<evidence type="ECO:0000313" key="1">
    <source>
        <dbReference type="EMBL" id="BAY98459.1"/>
    </source>
</evidence>
<dbReference type="InterPro" id="IPR000671">
    <property type="entry name" value="Peptidase_A31"/>
</dbReference>
<organism evidence="1 2">
    <name type="scientific">Tolypothrix tenuis PCC 7101</name>
    <dbReference type="NCBI Taxonomy" id="231146"/>
    <lineage>
        <taxon>Bacteria</taxon>
        <taxon>Bacillati</taxon>
        <taxon>Cyanobacteriota</taxon>
        <taxon>Cyanophyceae</taxon>
        <taxon>Nostocales</taxon>
        <taxon>Tolypothrichaceae</taxon>
        <taxon>Tolypothrix</taxon>
    </lineage>
</organism>
<reference evidence="1 2" key="1">
    <citation type="submission" date="2017-06" db="EMBL/GenBank/DDBJ databases">
        <title>Genome sequencing of cyanobaciteial culture collection at National Institute for Environmental Studies (NIES).</title>
        <authorList>
            <person name="Hirose Y."/>
            <person name="Shimura Y."/>
            <person name="Fujisawa T."/>
            <person name="Nakamura Y."/>
            <person name="Kawachi M."/>
        </authorList>
    </citation>
    <scope>NUCLEOTIDE SEQUENCE [LARGE SCALE GENOMIC DNA]</scope>
    <source>
        <strain evidence="1 2">NIES-37</strain>
    </source>
</reference>
<dbReference type="Gene3D" id="3.40.50.1450">
    <property type="entry name" value="HybD-like"/>
    <property type="match status" value="1"/>
</dbReference>
<dbReference type="NCBIfam" id="TIGR00072">
    <property type="entry name" value="hydrog_prot"/>
    <property type="match status" value="1"/>
</dbReference>
<sequence>MSNVVAIGYGNDLRSDDGIGQRVAHALDFNNVKSLAVHQLTPELADTLASADLAIFIDACVASESTEVQVKPLSPEFSNVIAGHTADPRSLLALTQALYGYCPPAWWVIVPGENFAIGDRLSEFAETGVAIALEKITQIINQDYR</sequence>
<keyword evidence="2" id="KW-1185">Reference proteome</keyword>
<evidence type="ECO:0000313" key="2">
    <source>
        <dbReference type="Proteomes" id="UP000218785"/>
    </source>
</evidence>
<dbReference type="PANTHER" id="PTHR30302">
    <property type="entry name" value="HYDROGENASE 1 MATURATION PROTEASE"/>
    <property type="match status" value="1"/>
</dbReference>